<proteinExistence type="inferred from homology"/>
<dbReference type="PANTHER" id="PTHR43399:SF4">
    <property type="entry name" value="CELL WALL-ASSOCIATED PROTEASE"/>
    <property type="match status" value="1"/>
</dbReference>
<dbReference type="PROSITE" id="PS51892">
    <property type="entry name" value="SUBTILASE"/>
    <property type="match status" value="1"/>
</dbReference>
<evidence type="ECO:0000313" key="10">
    <source>
        <dbReference type="EMBL" id="CAD8879419.1"/>
    </source>
</evidence>
<name>A0A7S1B9H0_9STRA</name>
<dbReference type="EC" id="3.4.21.62" evidence="6"/>
<dbReference type="InterPro" id="IPR036852">
    <property type="entry name" value="Peptidase_S8/S53_dom_sf"/>
</dbReference>
<evidence type="ECO:0000256" key="4">
    <source>
        <dbReference type="ARBA" id="ARBA00022825"/>
    </source>
</evidence>
<dbReference type="Gene3D" id="3.40.50.200">
    <property type="entry name" value="Peptidase S8/S53 domain"/>
    <property type="match status" value="1"/>
</dbReference>
<accession>A0A7S1B9H0</accession>
<dbReference type="InterPro" id="IPR022398">
    <property type="entry name" value="Peptidase_S8_His-AS"/>
</dbReference>
<dbReference type="PROSITE" id="PS00137">
    <property type="entry name" value="SUBTILASE_HIS"/>
    <property type="match status" value="1"/>
</dbReference>
<dbReference type="InterPro" id="IPR015500">
    <property type="entry name" value="Peptidase_S8_subtilisin-rel"/>
</dbReference>
<feature type="active site" description="Charge relay system" evidence="7">
    <location>
        <position position="307"/>
    </location>
</feature>
<feature type="compositionally biased region" description="Polar residues" evidence="8">
    <location>
        <begin position="784"/>
        <end position="804"/>
    </location>
</feature>
<reference evidence="10" key="1">
    <citation type="submission" date="2021-01" db="EMBL/GenBank/DDBJ databases">
        <authorList>
            <person name="Corre E."/>
            <person name="Pelletier E."/>
            <person name="Niang G."/>
            <person name="Scheremetjew M."/>
            <person name="Finn R."/>
            <person name="Kale V."/>
            <person name="Holt S."/>
            <person name="Cochrane G."/>
            <person name="Meng A."/>
            <person name="Brown T."/>
            <person name="Cohen L."/>
        </authorList>
    </citation>
    <scope>NUCLEOTIDE SEQUENCE</scope>
    <source>
        <strain evidence="10">308</strain>
    </source>
</reference>
<dbReference type="SUPFAM" id="SSF52743">
    <property type="entry name" value="Subtilisin-like"/>
    <property type="match status" value="1"/>
</dbReference>
<evidence type="ECO:0000256" key="7">
    <source>
        <dbReference type="PROSITE-ProRule" id="PRU01240"/>
    </source>
</evidence>
<evidence type="ECO:0000256" key="8">
    <source>
        <dbReference type="SAM" id="MobiDB-lite"/>
    </source>
</evidence>
<dbReference type="InterPro" id="IPR034058">
    <property type="entry name" value="TagA/B/C/D_pept_dom"/>
</dbReference>
<dbReference type="PRINTS" id="PR00723">
    <property type="entry name" value="SUBTILISIN"/>
</dbReference>
<dbReference type="SUPFAM" id="SSF49785">
    <property type="entry name" value="Galactose-binding domain-like"/>
    <property type="match status" value="1"/>
</dbReference>
<dbReference type="AlphaFoldDB" id="A0A7S1B9H0"/>
<dbReference type="GO" id="GO:0006508">
    <property type="term" value="P:proteolysis"/>
    <property type="evidence" value="ECO:0007669"/>
    <property type="project" value="UniProtKB-KW"/>
</dbReference>
<evidence type="ECO:0000259" key="9">
    <source>
        <dbReference type="Pfam" id="PF00082"/>
    </source>
</evidence>
<keyword evidence="2 7" id="KW-0645">Protease</keyword>
<feature type="region of interest" description="Disordered" evidence="8">
    <location>
        <begin position="743"/>
        <end position="804"/>
    </location>
</feature>
<sequence length="888" mass="95912">MRLNFSVAFLSASGAVSSPLGVFASNSLSYDQLDSVIKTVATSGFDFSNSAIGPDSADATFSSTIDAQWKINAEQPDETAPYLVCETTPGISGYERSERIKTLCNRERFGQKVVQNIDYRTCFNEQFVPTAALACSTSDANISVVPYSSWNKISAASFTSSLRENLDVVESVRYAGYFCEEQPTDAKKKNRKVVKKALKQAFDDNTNCGSGTSFKDIFTLDAEESRILLHQIKRTPYLPKACMQSLVESLGSHSFVCDVEYDPPVTTFNRQARWVIQGSVYGNDGSMDLPLHQVGINGENQVAQMSDTGLSVNSCYFYDENGEVARDQSANIDSARRKVIQYYAKTTSEDENGHGTHCAGTILGKICTGASCSTSNNQDGTAPEAKIAVYDIGNSGRGLYPDYSNPMFVRGAAAGATVHSASWGNGLNYYQNRDIDYDRYQHQNDSFLVVFAAGNGGRNNRKNSSSSVAKNNLNVCASRNKNQGMGELYTAYFSSMGPSADGRIKPDICAPGHSISSANKGQTRQCGAVSKSGTSMAAPGVAGAALLVRQYFVDGFSPSGTKIPEDGFEPSGALVKAVILNSGRVMLGRDNGSSAFPSTEFDESQGFGLISLVDGLYLKDKSKRKVLVWDRVPLTSGQEWEEYFKIETCEAAHTSITLTYFDKENSSTSCNPCIVNRIDLTVEKDGFTHYPNGLSGPDKKNNSQRIRIPHVEGDLITVKVKATNLVTAEQKFALVVSGCLEDGTNAPTMTNHPSDAPTRTKSPSSIPTSVPSNAPTMTKMPSKIPSSAPSNIPSMTKSPSDAPTNGNANYVKIAKGCVNGKNIKLYKNKSVRECASICDNTPTCKGFEYGVAYGGRGRYVPGDCQPQSSSDTRNCNGGYHNLDFYKQV</sequence>
<dbReference type="PANTHER" id="PTHR43399">
    <property type="entry name" value="SUBTILISIN-RELATED"/>
    <property type="match status" value="1"/>
</dbReference>
<comment type="similarity">
    <text evidence="1 7">Belongs to the peptidase S8 family.</text>
</comment>
<gene>
    <name evidence="10" type="ORF">CHYS00102_LOCUS6603</name>
</gene>
<dbReference type="InterPro" id="IPR023828">
    <property type="entry name" value="Peptidase_S8_Ser-AS"/>
</dbReference>
<dbReference type="Gene3D" id="2.60.120.380">
    <property type="match status" value="1"/>
</dbReference>
<feature type="domain" description="Peptidase S8/S53" evidence="9">
    <location>
        <begin position="306"/>
        <end position="608"/>
    </location>
</feature>
<evidence type="ECO:0000256" key="1">
    <source>
        <dbReference type="ARBA" id="ARBA00011073"/>
    </source>
</evidence>
<evidence type="ECO:0000256" key="5">
    <source>
        <dbReference type="ARBA" id="ARBA00023529"/>
    </source>
</evidence>
<feature type="active site" description="Charge relay system" evidence="7">
    <location>
        <position position="535"/>
    </location>
</feature>
<protein>
    <recommendedName>
        <fullName evidence="6">subtilisin</fullName>
        <ecNumber evidence="6">3.4.21.62</ecNumber>
    </recommendedName>
</protein>
<dbReference type="InterPro" id="IPR000209">
    <property type="entry name" value="Peptidase_S8/S53_dom"/>
</dbReference>
<keyword evidence="4 7" id="KW-0720">Serine protease</keyword>
<comment type="catalytic activity">
    <reaction evidence="5">
        <text>Hydrolysis of proteins with broad specificity for peptide bonds, and a preference for a large uncharged residue in P1. Hydrolyzes peptide amides.</text>
        <dbReference type="EC" id="3.4.21.62"/>
    </reaction>
</comment>
<dbReference type="InterPro" id="IPR051048">
    <property type="entry name" value="Peptidase_S8/S53_subtilisin"/>
</dbReference>
<dbReference type="InterPro" id="IPR008979">
    <property type="entry name" value="Galactose-bd-like_sf"/>
</dbReference>
<feature type="compositionally biased region" description="Polar residues" evidence="8">
    <location>
        <begin position="745"/>
        <end position="776"/>
    </location>
</feature>
<dbReference type="GO" id="GO:0004252">
    <property type="term" value="F:serine-type endopeptidase activity"/>
    <property type="evidence" value="ECO:0007669"/>
    <property type="project" value="UniProtKB-UniRule"/>
</dbReference>
<evidence type="ECO:0000256" key="2">
    <source>
        <dbReference type="ARBA" id="ARBA00022670"/>
    </source>
</evidence>
<evidence type="ECO:0000256" key="6">
    <source>
        <dbReference type="ARBA" id="ARBA00023619"/>
    </source>
</evidence>
<dbReference type="Pfam" id="PF00082">
    <property type="entry name" value="Peptidase_S8"/>
    <property type="match status" value="1"/>
</dbReference>
<feature type="active site" description="Charge relay system" evidence="7">
    <location>
        <position position="354"/>
    </location>
</feature>
<evidence type="ECO:0000256" key="3">
    <source>
        <dbReference type="ARBA" id="ARBA00022801"/>
    </source>
</evidence>
<dbReference type="CDD" id="cd04842">
    <property type="entry name" value="Peptidases_S8_Kp43_protease"/>
    <property type="match status" value="1"/>
</dbReference>
<dbReference type="PROSITE" id="PS00138">
    <property type="entry name" value="SUBTILASE_SER"/>
    <property type="match status" value="1"/>
</dbReference>
<dbReference type="EMBL" id="HBFR01009124">
    <property type="protein sequence ID" value="CAD8879419.1"/>
    <property type="molecule type" value="Transcribed_RNA"/>
</dbReference>
<keyword evidence="3 7" id="KW-0378">Hydrolase</keyword>
<organism evidence="10">
    <name type="scientific">Corethron hystrix</name>
    <dbReference type="NCBI Taxonomy" id="216773"/>
    <lineage>
        <taxon>Eukaryota</taxon>
        <taxon>Sar</taxon>
        <taxon>Stramenopiles</taxon>
        <taxon>Ochrophyta</taxon>
        <taxon>Bacillariophyta</taxon>
        <taxon>Coscinodiscophyceae</taxon>
        <taxon>Corethrophycidae</taxon>
        <taxon>Corethrales</taxon>
        <taxon>Corethraceae</taxon>
        <taxon>Corethron</taxon>
    </lineage>
</organism>